<evidence type="ECO:0000313" key="1">
    <source>
        <dbReference type="EMBL" id="GAA1529024.1"/>
    </source>
</evidence>
<dbReference type="InterPro" id="IPR045660">
    <property type="entry name" value="DUF6390"/>
</dbReference>
<name>A0ABN2AWS4_9ACTN</name>
<keyword evidence="2" id="KW-1185">Reference proteome</keyword>
<proteinExistence type="predicted"/>
<organism evidence="1 2">
    <name type="scientific">Kribbella lupini</name>
    <dbReference type="NCBI Taxonomy" id="291602"/>
    <lineage>
        <taxon>Bacteria</taxon>
        <taxon>Bacillati</taxon>
        <taxon>Actinomycetota</taxon>
        <taxon>Actinomycetes</taxon>
        <taxon>Propionibacteriales</taxon>
        <taxon>Kribbellaceae</taxon>
        <taxon>Kribbella</taxon>
    </lineage>
</organism>
<protein>
    <submittedName>
        <fullName evidence="1">DUF6390 family protein</fullName>
    </submittedName>
</protein>
<dbReference type="Pfam" id="PF19927">
    <property type="entry name" value="DUF6390"/>
    <property type="match status" value="1"/>
</dbReference>
<evidence type="ECO:0000313" key="2">
    <source>
        <dbReference type="Proteomes" id="UP001500363"/>
    </source>
</evidence>
<sequence>MIATDAGPLLFVRYAMAPNLLGYCGPADAGALLTSSVRGAVDEVRDLARQFESAWPCLQLIARAAGLNDPLDQQVVEAYWIGNPLLDDLEAMLEAGGRPHHSYQVFCVYPWVALLGDERAGSQALHVLDQCRIRWGQVVADTGSEVVVESRPLTWTGRLLALGPLRRETVRRHDLLDPLAPGEWVSLHWQWVCDRLTGQQLTALRAYSAYHLAVANAGLAS</sequence>
<reference evidence="1 2" key="1">
    <citation type="journal article" date="2019" name="Int. J. Syst. Evol. Microbiol.">
        <title>The Global Catalogue of Microorganisms (GCM) 10K type strain sequencing project: providing services to taxonomists for standard genome sequencing and annotation.</title>
        <authorList>
            <consortium name="The Broad Institute Genomics Platform"/>
            <consortium name="The Broad Institute Genome Sequencing Center for Infectious Disease"/>
            <person name="Wu L."/>
            <person name="Ma J."/>
        </authorList>
    </citation>
    <scope>NUCLEOTIDE SEQUENCE [LARGE SCALE GENOMIC DNA]</scope>
    <source>
        <strain evidence="1 2">JCM 14303</strain>
    </source>
</reference>
<dbReference type="Proteomes" id="UP001500363">
    <property type="component" value="Unassembled WGS sequence"/>
</dbReference>
<gene>
    <name evidence="1" type="ORF">GCM10009741_33610</name>
</gene>
<comment type="caution">
    <text evidence="1">The sequence shown here is derived from an EMBL/GenBank/DDBJ whole genome shotgun (WGS) entry which is preliminary data.</text>
</comment>
<accession>A0ABN2AWS4</accession>
<dbReference type="RefSeq" id="WP_344175046.1">
    <property type="nucleotide sequence ID" value="NZ_BAAANC010000002.1"/>
</dbReference>
<dbReference type="EMBL" id="BAAANC010000002">
    <property type="protein sequence ID" value="GAA1529024.1"/>
    <property type="molecule type" value="Genomic_DNA"/>
</dbReference>